<dbReference type="SUPFAM" id="SSF56300">
    <property type="entry name" value="Metallo-dependent phosphatases"/>
    <property type="match status" value="1"/>
</dbReference>
<comment type="similarity">
    <text evidence="2">Belongs to the 5'-nucleotidase family.</text>
</comment>
<feature type="domain" description="5'-Nucleotidase C-terminal" evidence="4">
    <location>
        <begin position="337"/>
        <end position="497"/>
    </location>
</feature>
<dbReference type="Pfam" id="PF02872">
    <property type="entry name" value="5_nucleotid_C"/>
    <property type="match status" value="1"/>
</dbReference>
<evidence type="ECO:0000259" key="3">
    <source>
        <dbReference type="Pfam" id="PF00149"/>
    </source>
</evidence>
<dbReference type="SUPFAM" id="SSF55816">
    <property type="entry name" value="5'-nucleotidase (syn. UDP-sugar hydrolase), C-terminal domain"/>
    <property type="match status" value="1"/>
</dbReference>
<evidence type="ECO:0000259" key="4">
    <source>
        <dbReference type="Pfam" id="PF02872"/>
    </source>
</evidence>
<dbReference type="InterPro" id="IPR029052">
    <property type="entry name" value="Metallo-depent_PP-like"/>
</dbReference>
<dbReference type="InterPro" id="IPR036907">
    <property type="entry name" value="5'-Nucleotdase_C_sf"/>
</dbReference>
<keyword evidence="2" id="KW-0378">Hydrolase</keyword>
<dbReference type="InterPro" id="IPR008334">
    <property type="entry name" value="5'-Nucleotdase_C"/>
</dbReference>
<dbReference type="Proteomes" id="UP000831120">
    <property type="component" value="Chromosome"/>
</dbReference>
<dbReference type="PROSITE" id="PS00785">
    <property type="entry name" value="5_NUCLEOTIDASE_1"/>
    <property type="match status" value="1"/>
</dbReference>
<evidence type="ECO:0000313" key="5">
    <source>
        <dbReference type="EMBL" id="BDG15687.1"/>
    </source>
</evidence>
<dbReference type="Gene3D" id="3.60.21.10">
    <property type="match status" value="1"/>
</dbReference>
<dbReference type="Gene3D" id="3.90.780.10">
    <property type="entry name" value="5'-Nucleotidase, C-terminal domain"/>
    <property type="match status" value="1"/>
</dbReference>
<keyword evidence="2" id="KW-0547">Nucleotide-binding</keyword>
<dbReference type="PRINTS" id="PR01607">
    <property type="entry name" value="APYRASEFAMLY"/>
</dbReference>
<feature type="domain" description="Calcineurin-like phosphoesterase" evidence="3">
    <location>
        <begin position="34"/>
        <end position="244"/>
    </location>
</feature>
<keyword evidence="1" id="KW-0732">Signal</keyword>
<dbReference type="EMBL" id="AP025593">
    <property type="protein sequence ID" value="BDG15687.1"/>
    <property type="molecule type" value="Genomic_DNA"/>
</dbReference>
<dbReference type="PANTHER" id="PTHR11575:SF24">
    <property type="entry name" value="5'-NUCLEOTIDASE"/>
    <property type="match status" value="1"/>
</dbReference>
<proteinExistence type="inferred from homology"/>
<evidence type="ECO:0000256" key="2">
    <source>
        <dbReference type="RuleBase" id="RU362119"/>
    </source>
</evidence>
<dbReference type="InterPro" id="IPR004843">
    <property type="entry name" value="Calcineurin-like_PHP"/>
</dbReference>
<reference evidence="5 6" key="1">
    <citation type="journal article" date="2022" name="Microbiol. Resour. Announc.">
        <title>Complete Genome Sequences of Thermus Strains Isolated from Senami Hot Spring in Japan.</title>
        <authorList>
            <person name="Miyazaki K."/>
        </authorList>
    </citation>
    <scope>NUCLEOTIDE SEQUENCE [LARGE SCALE GENOMIC DNA]</scope>
    <source>
        <strain evidence="5 6">SNM4-1</strain>
    </source>
</reference>
<protein>
    <submittedName>
        <fullName evidence="5">Multifunctional 2',3'-cyclic-nucleotide 2'-phosphodiesterase/5'-nucleotidase/3'-nucleotidase</fullName>
    </submittedName>
</protein>
<evidence type="ECO:0000256" key="1">
    <source>
        <dbReference type="ARBA" id="ARBA00022729"/>
    </source>
</evidence>
<accession>A0ABN6NGY7</accession>
<dbReference type="Pfam" id="PF00149">
    <property type="entry name" value="Metallophos"/>
    <property type="match status" value="1"/>
</dbReference>
<organism evidence="5 6">
    <name type="scientific">Thermus brockianus</name>
    <dbReference type="NCBI Taxonomy" id="56956"/>
    <lineage>
        <taxon>Bacteria</taxon>
        <taxon>Thermotogati</taxon>
        <taxon>Deinococcota</taxon>
        <taxon>Deinococci</taxon>
        <taxon>Thermales</taxon>
        <taxon>Thermaceae</taxon>
        <taxon>Thermus</taxon>
    </lineage>
</organism>
<dbReference type="CDD" id="cd07409">
    <property type="entry name" value="MPP_CD73_N"/>
    <property type="match status" value="1"/>
</dbReference>
<evidence type="ECO:0000313" key="6">
    <source>
        <dbReference type="Proteomes" id="UP000831120"/>
    </source>
</evidence>
<dbReference type="PANTHER" id="PTHR11575">
    <property type="entry name" value="5'-NUCLEOTIDASE-RELATED"/>
    <property type="match status" value="1"/>
</dbReference>
<dbReference type="InterPro" id="IPR006179">
    <property type="entry name" value="5_nucleotidase/apyrase"/>
</dbReference>
<keyword evidence="6" id="KW-1185">Reference proteome</keyword>
<sequence length="555" mass="60507">MAHGIKRRDVLRAGAALGLMGLPLGRAQGGFTLTLVHTNDTHAHLEPMELTLSGKKVRVGGVAQRVAFFDRLRASRKNLLFLDAGDVFQGTLYFNQYRGLADRYFMHRMLYRVMALGNHEFDLGPGPLAEFLKGARFKVVSANVDVSQEPRLKGLVAPYAVLSVGGEKVGVVGLTTPDTKEIANPGPTVAFLDPYESAQKAVYELLRRGVNKILVLSHLGYGEDLKLARRLVGVQVIVGGHSHTLLGSFPHKELAPAGPYPTVVKNPEGKDVLVVQAWEWGKVVGVLEVSFDAKGELVAYKGEPFLMTPEVSPEDFFAKEALLAYAQPVMALMGQVIAEARVDLVGERAIVRRRESNLGNLIADGMVWKTRNAGVQIALQNGGGIRASIPKGPITVGKVYEVLPFGNTLVVMDLKGREIKAALENGVSQWEAQAGRFLQVSGLRYAFDLSRPAGDRVVRVEVKTERGYVPLDLEATYRVVVNNFIAAGGDGFTVLKEAQGYRVDTGFSDAESFMDYLKELKIVEAGLEGRIEVLNEPKGERPTYWAYEVPGLVGV</sequence>
<name>A0ABN6NGY7_THEBO</name>
<gene>
    <name evidence="5" type="ORF">TbrSNM41_04210</name>
</gene>
<dbReference type="PROSITE" id="PS00786">
    <property type="entry name" value="5_NUCLEOTIDASE_2"/>
    <property type="match status" value="1"/>
</dbReference>
<dbReference type="InterPro" id="IPR006146">
    <property type="entry name" value="5'-Nucleotdase_CS"/>
</dbReference>